<dbReference type="Gene3D" id="3.30.565.10">
    <property type="entry name" value="Histidine kinase-like ATPase, C-terminal domain"/>
    <property type="match status" value="1"/>
</dbReference>
<dbReference type="Proteomes" id="UP000633509">
    <property type="component" value="Unassembled WGS sequence"/>
</dbReference>
<dbReference type="SUPFAM" id="SSF55874">
    <property type="entry name" value="ATPase domain of HSP90 chaperone/DNA topoisomerase II/histidine kinase"/>
    <property type="match status" value="1"/>
</dbReference>
<organism evidence="1 2">
    <name type="scientific">Nonomuraea angiospora</name>
    <dbReference type="NCBI Taxonomy" id="46172"/>
    <lineage>
        <taxon>Bacteria</taxon>
        <taxon>Bacillati</taxon>
        <taxon>Actinomycetota</taxon>
        <taxon>Actinomycetes</taxon>
        <taxon>Streptosporangiales</taxon>
        <taxon>Streptosporangiaceae</taxon>
        <taxon>Nonomuraea</taxon>
    </lineage>
</organism>
<evidence type="ECO:0000313" key="2">
    <source>
        <dbReference type="Proteomes" id="UP000633509"/>
    </source>
</evidence>
<comment type="caution">
    <text evidence="1">The sequence shown here is derived from an EMBL/GenBank/DDBJ whole genome shotgun (WGS) entry which is preliminary data.</text>
</comment>
<accession>A0ABR9LUP6</accession>
<gene>
    <name evidence="1" type="ORF">H4W80_002627</name>
</gene>
<proteinExistence type="predicted"/>
<evidence type="ECO:0000313" key="1">
    <source>
        <dbReference type="EMBL" id="MBE1584369.1"/>
    </source>
</evidence>
<evidence type="ECO:0008006" key="3">
    <source>
        <dbReference type="Google" id="ProtNLM"/>
    </source>
</evidence>
<name>A0ABR9LUP6_9ACTN</name>
<reference evidence="1 2" key="1">
    <citation type="submission" date="2020-10" db="EMBL/GenBank/DDBJ databases">
        <title>Sequencing the genomes of 1000 actinobacteria strains.</title>
        <authorList>
            <person name="Klenk H.-P."/>
        </authorList>
    </citation>
    <scope>NUCLEOTIDE SEQUENCE [LARGE SCALE GENOMIC DNA]</scope>
    <source>
        <strain evidence="1 2">DSM 43173</strain>
    </source>
</reference>
<protein>
    <recommendedName>
        <fullName evidence="3">ATP-binding protein</fullName>
    </recommendedName>
</protein>
<dbReference type="InterPro" id="IPR036890">
    <property type="entry name" value="HATPase_C_sf"/>
</dbReference>
<dbReference type="RefSeq" id="WP_192785312.1">
    <property type="nucleotide sequence ID" value="NZ_JADBEK010000001.1"/>
</dbReference>
<dbReference type="EMBL" id="JADBEK010000001">
    <property type="protein sequence ID" value="MBE1584369.1"/>
    <property type="molecule type" value="Genomic_DNA"/>
</dbReference>
<sequence>MPDVAVWESATLRRGEKTPWQARQAVNLWLAGRHPLVRSDALQVVSELVNNAIEHVPAGPQRDWVKVRLGFGDGFAWK</sequence>
<keyword evidence="2" id="KW-1185">Reference proteome</keyword>